<feature type="non-terminal residue" evidence="1">
    <location>
        <position position="1"/>
    </location>
</feature>
<dbReference type="Proteomes" id="UP001189429">
    <property type="component" value="Unassembled WGS sequence"/>
</dbReference>
<evidence type="ECO:0000313" key="2">
    <source>
        <dbReference type="Proteomes" id="UP001189429"/>
    </source>
</evidence>
<reference evidence="1" key="1">
    <citation type="submission" date="2023-10" db="EMBL/GenBank/DDBJ databases">
        <authorList>
            <person name="Chen Y."/>
            <person name="Shah S."/>
            <person name="Dougan E. K."/>
            <person name="Thang M."/>
            <person name="Chan C."/>
        </authorList>
    </citation>
    <scope>NUCLEOTIDE SEQUENCE [LARGE SCALE GENOMIC DNA]</scope>
</reference>
<comment type="caution">
    <text evidence="1">The sequence shown here is derived from an EMBL/GenBank/DDBJ whole genome shotgun (WGS) entry which is preliminary data.</text>
</comment>
<organism evidence="1 2">
    <name type="scientific">Prorocentrum cordatum</name>
    <dbReference type="NCBI Taxonomy" id="2364126"/>
    <lineage>
        <taxon>Eukaryota</taxon>
        <taxon>Sar</taxon>
        <taxon>Alveolata</taxon>
        <taxon>Dinophyceae</taxon>
        <taxon>Prorocentrales</taxon>
        <taxon>Prorocentraceae</taxon>
        <taxon>Prorocentrum</taxon>
    </lineage>
</organism>
<protein>
    <submittedName>
        <fullName evidence="1">Uncharacterized protein</fullName>
    </submittedName>
</protein>
<proteinExistence type="predicted"/>
<name>A0ABN9UEK5_9DINO</name>
<accession>A0ABN9UEK5</accession>
<keyword evidence="2" id="KW-1185">Reference proteome</keyword>
<dbReference type="EMBL" id="CAUYUJ010015769">
    <property type="protein sequence ID" value="CAK0857906.1"/>
    <property type="molecule type" value="Genomic_DNA"/>
</dbReference>
<gene>
    <name evidence="1" type="ORF">PCOR1329_LOCUS47851</name>
</gene>
<evidence type="ECO:0000313" key="1">
    <source>
        <dbReference type="EMBL" id="CAK0857906.1"/>
    </source>
</evidence>
<feature type="non-terminal residue" evidence="1">
    <location>
        <position position="152"/>
    </location>
</feature>
<sequence>DNTSELSKLVLSEFDRRADHLYPYRATLRLSVAECAAAWRDLVVNLDQGSWTMQAERADLKRASTARHAAKMSWKKLCHIKHRVSWDGMKNLLLEKAYSPLDNVKALARSLLVLVNLTERGCTVAKAAKRSGVEKAAAQKSALVDRIYHAIA</sequence>